<dbReference type="PANTHER" id="PTHR37984">
    <property type="entry name" value="PROTEIN CBG26694"/>
    <property type="match status" value="1"/>
</dbReference>
<dbReference type="Pfam" id="PF08284">
    <property type="entry name" value="RVP_2"/>
    <property type="match status" value="1"/>
</dbReference>
<dbReference type="Gene3D" id="3.10.10.10">
    <property type="entry name" value="HIV Type 1 Reverse Transcriptase, subunit A, domain 1"/>
    <property type="match status" value="1"/>
</dbReference>
<dbReference type="Pfam" id="PF17919">
    <property type="entry name" value="RT_RNaseH_2"/>
    <property type="match status" value="1"/>
</dbReference>
<dbReference type="GO" id="GO:0004519">
    <property type="term" value="F:endonuclease activity"/>
    <property type="evidence" value="ECO:0007669"/>
    <property type="project" value="UniProtKB-KW"/>
</dbReference>
<keyword evidence="1" id="KW-0808">Transferase</keyword>
<evidence type="ECO:0000256" key="5">
    <source>
        <dbReference type="ARBA" id="ARBA00023268"/>
    </source>
</evidence>
<dbReference type="InterPro" id="IPR043502">
    <property type="entry name" value="DNA/RNA_pol_sf"/>
</dbReference>
<evidence type="ECO:0000259" key="7">
    <source>
        <dbReference type="PROSITE" id="PS50994"/>
    </source>
</evidence>
<dbReference type="Gene3D" id="3.30.70.270">
    <property type="match status" value="1"/>
</dbReference>
<accession>A0A699H4V4</accession>
<dbReference type="EMBL" id="BKCJ010103508">
    <property type="protein sequence ID" value="GEX35508.1"/>
    <property type="molecule type" value="Genomic_DNA"/>
</dbReference>
<dbReference type="InterPro" id="IPR036397">
    <property type="entry name" value="RNaseH_sf"/>
</dbReference>
<dbReference type="InterPro" id="IPR041577">
    <property type="entry name" value="RT_RNaseH_2"/>
</dbReference>
<dbReference type="SUPFAM" id="SSF56672">
    <property type="entry name" value="DNA/RNA polymerases"/>
    <property type="match status" value="1"/>
</dbReference>
<evidence type="ECO:0000256" key="6">
    <source>
        <dbReference type="SAM" id="MobiDB-lite"/>
    </source>
</evidence>
<dbReference type="GO" id="GO:0015074">
    <property type="term" value="P:DNA integration"/>
    <property type="evidence" value="ECO:0007669"/>
    <property type="project" value="InterPro"/>
</dbReference>
<keyword evidence="4" id="KW-0378">Hydrolase</keyword>
<sequence>MDAEEIRLLLKEQADAFQSQFPALQVELQATRGMIQAARLGGGGGDLALQLPRSMKLDMPKFFGPDPERWIFSITEYFTLLNTPVDQRLRVRELLVSKPTMLGDAFSLAHVIEARLNDQGIAATTNKSTTTGSPQTIAKTTSRFTVPRPDSSKPALLPTPPTTGVNYGATPLPIEWISSAERQERLSKGLCFNCDSKWVRGHKCPGKFLLVIAEEDDAKEQPTDVEKEDAIESVKRMQLPVTGTKPFKVYIGSGETLLCKNMCAQIMVDIQGLQMHVDLYVLSMKGPDIVLGIQWFQKLGKVTHDYSKQTMEFLWSRQRYTLRREDNLRMKRVSLHHMRALLETEEIYDVYELYNLEHAMEEWASADEADTIIDHAIEQLLTRFETLFQVPTTLPLHRNIDHRIHLYPNTKPINVRTYRYPHYQIGDMESWALNEVNVKDKFLIPTVDEMFDELGGAMVFTKLDLWAGYRQIRVYDRDVYKTAFRTHDGHYEFLDHQFYVKKAKCIFGAKSLEYLAHIFSSRGVEVDLKKSRLQLIGPYLRLNMRYEVFLDSREGFKWGESESKAFKELKDKLTHSPMLGLLDFEDKFVIEADASAVGIGAVSSESQGAYATGGTNGTSTKIRKETYGFDFDIDYKPRTSNIVAYALSQVFKDDWKDIASFMALSRPVVGLLAELKRESEHLDELCQIHRRLDQGEILDGYRREQGLLLFRGRGRPFTKYAHFITLPTSFSASKVAETFMDIVVKHHGLPKTIVCDRDLIFVSKFWKQLFEASGTQLNHSTTYHPQMDGQTEVVNRGPEQYIRAIVSDRPHHWVRLLPWDEYSYNTRFHSSIKMTPFKALYVHVPPSFIPNTPGSSKMQANRHRREVEFSVGDKVLVKLQPYCKITLAKLHSNILAEKYYGPFVILEHVGKVAYRLALPTSIEEHADRPVEYPSAVCDTRIVLRHGIPARQVLAQWSGSSPEEATWEWLFEFVTVYPSYHLEDKVISEEEGNVTSPVEGRPKRVVTRSGWHQYYVMG</sequence>
<organism evidence="8">
    <name type="scientific">Tanacetum cinerariifolium</name>
    <name type="common">Dalmatian daisy</name>
    <name type="synonym">Chrysanthemum cinerariifolium</name>
    <dbReference type="NCBI Taxonomy" id="118510"/>
    <lineage>
        <taxon>Eukaryota</taxon>
        <taxon>Viridiplantae</taxon>
        <taxon>Streptophyta</taxon>
        <taxon>Embryophyta</taxon>
        <taxon>Tracheophyta</taxon>
        <taxon>Spermatophyta</taxon>
        <taxon>Magnoliopsida</taxon>
        <taxon>eudicotyledons</taxon>
        <taxon>Gunneridae</taxon>
        <taxon>Pentapetalae</taxon>
        <taxon>asterids</taxon>
        <taxon>campanulids</taxon>
        <taxon>Asterales</taxon>
        <taxon>Asteraceae</taxon>
        <taxon>Asteroideae</taxon>
        <taxon>Anthemideae</taxon>
        <taxon>Anthemidinae</taxon>
        <taxon>Tanacetum</taxon>
    </lineage>
</organism>
<evidence type="ECO:0000313" key="8">
    <source>
        <dbReference type="EMBL" id="GEX35508.1"/>
    </source>
</evidence>
<dbReference type="Gene3D" id="2.40.70.10">
    <property type="entry name" value="Acid Proteases"/>
    <property type="match status" value="1"/>
</dbReference>
<evidence type="ECO:0000256" key="2">
    <source>
        <dbReference type="ARBA" id="ARBA00022695"/>
    </source>
</evidence>
<dbReference type="Gene3D" id="3.30.420.10">
    <property type="entry name" value="Ribonuclease H-like superfamily/Ribonuclease H"/>
    <property type="match status" value="1"/>
</dbReference>
<keyword evidence="3" id="KW-0540">Nuclease</keyword>
<dbReference type="CDD" id="cd00303">
    <property type="entry name" value="retropepsin_like"/>
    <property type="match status" value="1"/>
</dbReference>
<feature type="domain" description="Integrase catalytic" evidence="7">
    <location>
        <begin position="677"/>
        <end position="844"/>
    </location>
</feature>
<evidence type="ECO:0000256" key="1">
    <source>
        <dbReference type="ARBA" id="ARBA00022679"/>
    </source>
</evidence>
<dbReference type="GO" id="GO:0003964">
    <property type="term" value="F:RNA-directed DNA polymerase activity"/>
    <property type="evidence" value="ECO:0007669"/>
    <property type="project" value="UniProtKB-KW"/>
</dbReference>
<keyword evidence="5" id="KW-0511">Multifunctional enzyme</keyword>
<dbReference type="InterPro" id="IPR043128">
    <property type="entry name" value="Rev_trsase/Diguanyl_cyclase"/>
</dbReference>
<protein>
    <submittedName>
        <fullName evidence="8">Reverse transcriptase</fullName>
    </submittedName>
</protein>
<dbReference type="InterPro" id="IPR050951">
    <property type="entry name" value="Retrovirus_Pol_polyprotein"/>
</dbReference>
<dbReference type="Pfam" id="PF24626">
    <property type="entry name" value="SH3_Tf2-1"/>
    <property type="match status" value="1"/>
</dbReference>
<dbReference type="AlphaFoldDB" id="A0A699H4V4"/>
<keyword evidence="4" id="KW-0255">Endonuclease</keyword>
<reference evidence="8" key="1">
    <citation type="journal article" date="2019" name="Sci. Rep.">
        <title>Draft genome of Tanacetum cinerariifolium, the natural source of mosquito coil.</title>
        <authorList>
            <person name="Yamashiro T."/>
            <person name="Shiraishi A."/>
            <person name="Satake H."/>
            <person name="Nakayama K."/>
        </authorList>
    </citation>
    <scope>NUCLEOTIDE SEQUENCE</scope>
</reference>
<proteinExistence type="predicted"/>
<evidence type="ECO:0000256" key="4">
    <source>
        <dbReference type="ARBA" id="ARBA00022759"/>
    </source>
</evidence>
<dbReference type="SUPFAM" id="SSF53098">
    <property type="entry name" value="Ribonuclease H-like"/>
    <property type="match status" value="1"/>
</dbReference>
<dbReference type="PROSITE" id="PS50994">
    <property type="entry name" value="INTEGRASE"/>
    <property type="match status" value="1"/>
</dbReference>
<dbReference type="InterPro" id="IPR012337">
    <property type="entry name" value="RNaseH-like_sf"/>
</dbReference>
<keyword evidence="8" id="KW-0695">RNA-directed DNA polymerase</keyword>
<dbReference type="InterPro" id="IPR001584">
    <property type="entry name" value="Integrase_cat-core"/>
</dbReference>
<evidence type="ECO:0000256" key="3">
    <source>
        <dbReference type="ARBA" id="ARBA00022722"/>
    </source>
</evidence>
<dbReference type="PANTHER" id="PTHR37984:SF5">
    <property type="entry name" value="PROTEIN NYNRIN-LIKE"/>
    <property type="match status" value="1"/>
</dbReference>
<gene>
    <name evidence="8" type="ORF">Tci_307483</name>
</gene>
<dbReference type="InterPro" id="IPR021109">
    <property type="entry name" value="Peptidase_aspartic_dom_sf"/>
</dbReference>
<keyword evidence="2" id="KW-0548">Nucleotidyltransferase</keyword>
<dbReference type="InterPro" id="IPR056924">
    <property type="entry name" value="SH3_Tf2-1"/>
</dbReference>
<comment type="caution">
    <text evidence="8">The sequence shown here is derived from an EMBL/GenBank/DDBJ whole genome shotgun (WGS) entry which is preliminary data.</text>
</comment>
<name>A0A699H4V4_TANCI</name>
<feature type="region of interest" description="Disordered" evidence="6">
    <location>
        <begin position="144"/>
        <end position="164"/>
    </location>
</feature>
<dbReference type="GO" id="GO:0003676">
    <property type="term" value="F:nucleic acid binding"/>
    <property type="evidence" value="ECO:0007669"/>
    <property type="project" value="InterPro"/>
</dbReference>